<dbReference type="EMBL" id="VOLQ01000025">
    <property type="protein sequence ID" value="TWX65145.1"/>
    <property type="molecule type" value="Genomic_DNA"/>
</dbReference>
<evidence type="ECO:0000259" key="1">
    <source>
        <dbReference type="Pfam" id="PF00497"/>
    </source>
</evidence>
<dbReference type="RefSeq" id="WP_146800402.1">
    <property type="nucleotide sequence ID" value="NZ_VOLP01000024.1"/>
</dbReference>
<evidence type="ECO:0000313" key="2">
    <source>
        <dbReference type="EMBL" id="TWX56123.1"/>
    </source>
</evidence>
<name>A0A5C6Q811_9GAMM</name>
<comment type="caution">
    <text evidence="3">The sequence shown here is derived from an EMBL/GenBank/DDBJ whole genome shotgun (WGS) entry which is preliminary data.</text>
</comment>
<reference evidence="3 5" key="1">
    <citation type="submission" date="2019-07" db="EMBL/GenBank/DDBJ databases">
        <title>Genomes of sea-ice associated Colwellia species.</title>
        <authorList>
            <person name="Bowman J.P."/>
        </authorList>
    </citation>
    <scope>NUCLEOTIDE SEQUENCE [LARGE SCALE GENOMIC DNA]</scope>
    <source>
        <strain evidence="2 4">ACAM 607</strain>
        <strain evidence="3 5">IC036</strain>
    </source>
</reference>
<evidence type="ECO:0000313" key="5">
    <source>
        <dbReference type="Proteomes" id="UP000321917"/>
    </source>
</evidence>
<proteinExistence type="predicted"/>
<sequence length="267" mass="31004">MNRFWLCTLLIVVYFPNSSISQTMSFNADKIPLCAGAHEWPPYHYFKRVDGKKTEEIIGVDIDIFDEIFTKNGIHYSVELLPWKRCLHEAMKGEIYDVVFGAGLNDSRRDKYVTTKGYYTVVPSFIYVKEKFPSGVKVEVPSDLKKYGQLCGVRGFNYVNFGQKNEEVDMGSSDYHFLIKKTLALRCDISLVRYEILAGWDRVLNMNIIGDDWLILNPVPNNPPESFHLMISKNYKYSDELKFFFESEVNKLKRSGKFKSILSKYTK</sequence>
<dbReference type="EMBL" id="VOLR01000025">
    <property type="protein sequence ID" value="TWX56123.1"/>
    <property type="molecule type" value="Genomic_DNA"/>
</dbReference>
<organism evidence="3 5">
    <name type="scientific">Colwellia hornerae</name>
    <dbReference type="NCBI Taxonomy" id="89402"/>
    <lineage>
        <taxon>Bacteria</taxon>
        <taxon>Pseudomonadati</taxon>
        <taxon>Pseudomonadota</taxon>
        <taxon>Gammaproteobacteria</taxon>
        <taxon>Alteromonadales</taxon>
        <taxon>Colwelliaceae</taxon>
        <taxon>Colwellia</taxon>
    </lineage>
</organism>
<keyword evidence="4" id="KW-1185">Reference proteome</keyword>
<gene>
    <name evidence="2" type="ORF">ESZ26_15680</name>
    <name evidence="3" type="ORF">ESZ27_13000</name>
</gene>
<dbReference type="Proteomes" id="UP000321525">
    <property type="component" value="Unassembled WGS sequence"/>
</dbReference>
<dbReference type="Pfam" id="PF00497">
    <property type="entry name" value="SBP_bac_3"/>
    <property type="match status" value="1"/>
</dbReference>
<accession>A0A5C6Q811</accession>
<dbReference type="OrthoDB" id="5904382at2"/>
<evidence type="ECO:0000313" key="4">
    <source>
        <dbReference type="Proteomes" id="UP000321525"/>
    </source>
</evidence>
<dbReference type="SUPFAM" id="SSF53850">
    <property type="entry name" value="Periplasmic binding protein-like II"/>
    <property type="match status" value="1"/>
</dbReference>
<evidence type="ECO:0000313" key="3">
    <source>
        <dbReference type="EMBL" id="TWX65145.1"/>
    </source>
</evidence>
<dbReference type="Proteomes" id="UP000321917">
    <property type="component" value="Unassembled WGS sequence"/>
</dbReference>
<feature type="domain" description="Solute-binding protein family 3/N-terminal" evidence="1">
    <location>
        <begin position="37"/>
        <end position="266"/>
    </location>
</feature>
<dbReference type="AlphaFoldDB" id="A0A5C6Q811"/>
<dbReference type="Gene3D" id="3.40.190.10">
    <property type="entry name" value="Periplasmic binding protein-like II"/>
    <property type="match status" value="2"/>
</dbReference>
<protein>
    <submittedName>
        <fullName evidence="3">Amino acid ABC transporter substrate-binding protein</fullName>
    </submittedName>
</protein>
<dbReference type="InterPro" id="IPR001638">
    <property type="entry name" value="Solute-binding_3/MltF_N"/>
</dbReference>